<reference key="1">
    <citation type="submission" date="2007-01" db="EMBL/GenBank/DDBJ databases">
        <title>The Genome Sequence of Puccinia graminis f. sp. tritici Strain CRL 75-36-700-3.</title>
        <authorList>
            <consortium name="The Broad Institute Genome Sequencing Platform"/>
            <person name="Birren B."/>
            <person name="Lander E."/>
            <person name="Galagan J."/>
            <person name="Nusbaum C."/>
            <person name="Devon K."/>
            <person name="Cuomo C."/>
            <person name="Jaffe D."/>
            <person name="Butler J."/>
            <person name="Alvarez P."/>
            <person name="Gnerre S."/>
            <person name="Grabherr M."/>
            <person name="Mauceli E."/>
            <person name="Brockman W."/>
            <person name="Young S."/>
            <person name="LaButti K."/>
            <person name="Sykes S."/>
            <person name="DeCaprio D."/>
            <person name="Crawford M."/>
            <person name="Koehrsen M."/>
            <person name="Engels R."/>
            <person name="Montgomery P."/>
            <person name="Pearson M."/>
            <person name="Howarth C."/>
            <person name="Larson L."/>
            <person name="White J."/>
            <person name="Zeng Q."/>
            <person name="Kodira C."/>
            <person name="Yandava C."/>
            <person name="Alvarado L."/>
            <person name="O'Leary S."/>
            <person name="Szabo L."/>
            <person name="Dean R."/>
            <person name="Schein J."/>
        </authorList>
    </citation>
    <scope>NUCLEOTIDE SEQUENCE</scope>
    <source>
        <strain>CRL 75-36-700-3</strain>
    </source>
</reference>
<gene>
    <name evidence="1" type="ORF">PGTG_15753</name>
</gene>
<organism evidence="1 2">
    <name type="scientific">Puccinia graminis f. sp. tritici (strain CRL 75-36-700-3 / race SCCL)</name>
    <name type="common">Black stem rust fungus</name>
    <dbReference type="NCBI Taxonomy" id="418459"/>
    <lineage>
        <taxon>Eukaryota</taxon>
        <taxon>Fungi</taxon>
        <taxon>Dikarya</taxon>
        <taxon>Basidiomycota</taxon>
        <taxon>Pucciniomycotina</taxon>
        <taxon>Pucciniomycetes</taxon>
        <taxon>Pucciniales</taxon>
        <taxon>Pucciniaceae</taxon>
        <taxon>Puccinia</taxon>
    </lineage>
</organism>
<name>E3L014_PUCGT</name>
<keyword evidence="2" id="KW-1185">Reference proteome</keyword>
<dbReference type="HOGENOM" id="CLU_2688949_0_0_1"/>
<dbReference type="EMBL" id="DS178326">
    <property type="protein sequence ID" value="EFP89797.2"/>
    <property type="molecule type" value="Genomic_DNA"/>
</dbReference>
<protein>
    <submittedName>
        <fullName evidence="1">Uncharacterized protein</fullName>
    </submittedName>
</protein>
<dbReference type="AlphaFoldDB" id="E3L014"/>
<dbReference type="GeneID" id="10545449"/>
<dbReference type="Proteomes" id="UP000008783">
    <property type="component" value="Unassembled WGS sequence"/>
</dbReference>
<accession>E3L014</accession>
<reference evidence="2" key="2">
    <citation type="journal article" date="2011" name="Proc. Natl. Acad. Sci. U.S.A.">
        <title>Obligate biotrophy features unraveled by the genomic analysis of rust fungi.</title>
        <authorList>
            <person name="Duplessis S."/>
            <person name="Cuomo C.A."/>
            <person name="Lin Y.-C."/>
            <person name="Aerts A."/>
            <person name="Tisserant E."/>
            <person name="Veneault-Fourrey C."/>
            <person name="Joly D.L."/>
            <person name="Hacquard S."/>
            <person name="Amselem J."/>
            <person name="Cantarel B.L."/>
            <person name="Chiu R."/>
            <person name="Coutinho P.M."/>
            <person name="Feau N."/>
            <person name="Field M."/>
            <person name="Frey P."/>
            <person name="Gelhaye E."/>
            <person name="Goldberg J."/>
            <person name="Grabherr M.G."/>
            <person name="Kodira C.D."/>
            <person name="Kohler A."/>
            <person name="Kuees U."/>
            <person name="Lindquist E.A."/>
            <person name="Lucas S.M."/>
            <person name="Mago R."/>
            <person name="Mauceli E."/>
            <person name="Morin E."/>
            <person name="Murat C."/>
            <person name="Pangilinan J.L."/>
            <person name="Park R."/>
            <person name="Pearson M."/>
            <person name="Quesneville H."/>
            <person name="Rouhier N."/>
            <person name="Sakthikumar S."/>
            <person name="Salamov A.A."/>
            <person name="Schmutz J."/>
            <person name="Selles B."/>
            <person name="Shapiro H."/>
            <person name="Tanguay P."/>
            <person name="Tuskan G.A."/>
            <person name="Henrissat B."/>
            <person name="Van de Peer Y."/>
            <person name="Rouze P."/>
            <person name="Ellis J.G."/>
            <person name="Dodds P.N."/>
            <person name="Schein J.E."/>
            <person name="Zhong S."/>
            <person name="Hamelin R.C."/>
            <person name="Grigoriev I.V."/>
            <person name="Szabo L.J."/>
            <person name="Martin F."/>
        </authorList>
    </citation>
    <scope>NUCLEOTIDE SEQUENCE [LARGE SCALE GENOMIC DNA]</scope>
    <source>
        <strain evidence="2">CRL 75-36-700-3 / race SCCL</strain>
    </source>
</reference>
<dbReference type="VEuPathDB" id="FungiDB:PGTG_15753"/>
<proteinExistence type="predicted"/>
<sequence>MAIMRVFKLGIAMRLDAITPANCCTFCEGKDCSNPQTVDDKTQIKQLGDDKYWEPKTPLMLLRRGTPESSHDTSRAGADVGFAVWP</sequence>
<dbReference type="KEGG" id="pgr:PGTG_15753"/>
<dbReference type="RefSeq" id="XP_003334216.2">
    <property type="nucleotide sequence ID" value="XM_003334168.2"/>
</dbReference>
<evidence type="ECO:0000313" key="2">
    <source>
        <dbReference type="Proteomes" id="UP000008783"/>
    </source>
</evidence>
<dbReference type="InParanoid" id="E3L014"/>
<dbReference type="OrthoDB" id="10306704at2759"/>
<evidence type="ECO:0000313" key="1">
    <source>
        <dbReference type="EMBL" id="EFP89797.2"/>
    </source>
</evidence>